<dbReference type="Proteomes" id="UP000000925">
    <property type="component" value="Chromosome"/>
</dbReference>
<gene>
    <name evidence="2" type="ordered locus">Caka_2354</name>
</gene>
<dbReference type="AlphaFoldDB" id="D5EMY1"/>
<evidence type="ECO:0000313" key="3">
    <source>
        <dbReference type="Proteomes" id="UP000000925"/>
    </source>
</evidence>
<name>D5EMY1_CORAD</name>
<dbReference type="HOGENOM" id="CLU_2166699_0_0_0"/>
<dbReference type="STRING" id="583355.Caka_2354"/>
<accession>D5EMY1</accession>
<protein>
    <submittedName>
        <fullName evidence="2">Uncharacterized protein</fullName>
    </submittedName>
</protein>
<evidence type="ECO:0000256" key="1">
    <source>
        <dbReference type="SAM" id="SignalP"/>
    </source>
</evidence>
<feature type="chain" id="PRO_5003070878" evidence="1">
    <location>
        <begin position="18"/>
        <end position="110"/>
    </location>
</feature>
<keyword evidence="3" id="KW-1185">Reference proteome</keyword>
<organism evidence="2 3">
    <name type="scientific">Coraliomargarita akajimensis (strain DSM 45221 / IAM 15411 / JCM 23193 / KCTC 12865 / 04OKA010-24)</name>
    <dbReference type="NCBI Taxonomy" id="583355"/>
    <lineage>
        <taxon>Bacteria</taxon>
        <taxon>Pseudomonadati</taxon>
        <taxon>Verrucomicrobiota</taxon>
        <taxon>Opitutia</taxon>
        <taxon>Puniceicoccales</taxon>
        <taxon>Coraliomargaritaceae</taxon>
        <taxon>Coraliomargarita</taxon>
    </lineage>
</organism>
<keyword evidence="1" id="KW-0732">Signal</keyword>
<feature type="signal peptide" evidence="1">
    <location>
        <begin position="1"/>
        <end position="17"/>
    </location>
</feature>
<sequence>MWAIAFFTAVWASINLAAFDTVKNNFGLARNDALLVLSVIVKPQTKEQQEAPSDIEEKENIYFQSNHSSKVDQSVPASSPYLADHRARAKPPLNVRLVPVPATCWSHSKN</sequence>
<evidence type="ECO:0000313" key="2">
    <source>
        <dbReference type="EMBL" id="ADE55371.1"/>
    </source>
</evidence>
<dbReference type="KEGG" id="caa:Caka_2354"/>
<proteinExistence type="predicted"/>
<reference evidence="2 3" key="1">
    <citation type="journal article" date="2010" name="Stand. Genomic Sci.">
        <title>Complete genome sequence of Coraliomargarita akajimensis type strain (04OKA010-24).</title>
        <authorList>
            <person name="Mavromatis K."/>
            <person name="Abt B."/>
            <person name="Brambilla E."/>
            <person name="Lapidus A."/>
            <person name="Copeland A."/>
            <person name="Deshpande S."/>
            <person name="Nolan M."/>
            <person name="Lucas S."/>
            <person name="Tice H."/>
            <person name="Cheng J.F."/>
            <person name="Han C."/>
            <person name="Detter J.C."/>
            <person name="Woyke T."/>
            <person name="Goodwin L."/>
            <person name="Pitluck S."/>
            <person name="Held B."/>
            <person name="Brettin T."/>
            <person name="Tapia R."/>
            <person name="Ivanova N."/>
            <person name="Mikhailova N."/>
            <person name="Pati A."/>
            <person name="Liolios K."/>
            <person name="Chen A."/>
            <person name="Palaniappan K."/>
            <person name="Land M."/>
            <person name="Hauser L."/>
            <person name="Chang Y.J."/>
            <person name="Jeffries C.D."/>
            <person name="Rohde M."/>
            <person name="Goker M."/>
            <person name="Bristow J."/>
            <person name="Eisen J.A."/>
            <person name="Markowitz V."/>
            <person name="Hugenholtz P."/>
            <person name="Klenk H.P."/>
            <person name="Kyrpides N.C."/>
        </authorList>
    </citation>
    <scope>NUCLEOTIDE SEQUENCE [LARGE SCALE GENOMIC DNA]</scope>
    <source>
        <strain evidence="3">DSM 45221 / IAM 15411 / JCM 23193 / KCTC 12865</strain>
    </source>
</reference>
<dbReference type="EMBL" id="CP001998">
    <property type="protein sequence ID" value="ADE55371.1"/>
    <property type="molecule type" value="Genomic_DNA"/>
</dbReference>